<dbReference type="InterPro" id="IPR029753">
    <property type="entry name" value="D-isomer_DH_CS"/>
</dbReference>
<dbReference type="RefSeq" id="XP_044714615.1">
    <property type="nucleotide sequence ID" value="XM_044870319.1"/>
</dbReference>
<dbReference type="Pfam" id="PF02826">
    <property type="entry name" value="2-Hacid_dh_C"/>
    <property type="match status" value="1"/>
</dbReference>
<dbReference type="GO" id="GO:0051287">
    <property type="term" value="F:NAD binding"/>
    <property type="evidence" value="ECO:0007669"/>
    <property type="project" value="InterPro"/>
</dbReference>
<evidence type="ECO:0000256" key="1">
    <source>
        <dbReference type="ARBA" id="ARBA00023002"/>
    </source>
</evidence>
<sequence>MAEPHNTPVSGPTPRPSSPVDAPAQSGAPDRQPLAAPGEPRVVLHLGDPIRFNPDTHAALTSRFRVVRPSTPERQRPQFKQALAEGKWGDFEGIFRPFWTSGGEMGAWDADLINLLPPRVKVFASAGAGFDWVDTKHLGDRGIVYCNGGDAPADGVADFAECHEKAPGQSSNLRGQALGIVGMGKIGQRIAMRCHHGFGMKVHYFDVERKDARIEQESASTFHDSLQGLLGAVDCAVLCSPASTGAGALINASTLAQFRPGARFVNIARGALVDEDDLVAALDDGRISSVALDVHANEPHPHEGLKQLAARGRAMLTCHNAGGTVQAHAGFEELSMRNVMNVLSGGQPLSAVNLGHLKTGRKQSGAAKGLGEVKR</sequence>
<dbReference type="InterPro" id="IPR029752">
    <property type="entry name" value="D-isomer_DH_CS1"/>
</dbReference>
<dbReference type="Pfam" id="PF00389">
    <property type="entry name" value="2-Hacid_dh"/>
    <property type="match status" value="1"/>
</dbReference>
<dbReference type="InterPro" id="IPR006140">
    <property type="entry name" value="D-isomer_DH_NAD-bd"/>
</dbReference>
<dbReference type="GO" id="GO:0030267">
    <property type="term" value="F:glyoxylate reductase (NADPH) activity"/>
    <property type="evidence" value="ECO:0007669"/>
    <property type="project" value="TreeGrafter"/>
</dbReference>
<dbReference type="SUPFAM" id="SSF51735">
    <property type="entry name" value="NAD(P)-binding Rossmann-fold domains"/>
    <property type="match status" value="1"/>
</dbReference>
<evidence type="ECO:0000313" key="7">
    <source>
        <dbReference type="Proteomes" id="UP000824596"/>
    </source>
</evidence>
<gene>
    <name evidence="6" type="ORF">HRG_11849</name>
</gene>
<feature type="region of interest" description="Disordered" evidence="3">
    <location>
        <begin position="1"/>
        <end position="39"/>
    </location>
</feature>
<dbReference type="OrthoDB" id="9991913at2759"/>
<name>A0A9P8MN91_9HYPO</name>
<evidence type="ECO:0000256" key="2">
    <source>
        <dbReference type="RuleBase" id="RU003719"/>
    </source>
</evidence>
<dbReference type="InterPro" id="IPR036291">
    <property type="entry name" value="NAD(P)-bd_dom_sf"/>
</dbReference>
<dbReference type="GO" id="GO:0005829">
    <property type="term" value="C:cytosol"/>
    <property type="evidence" value="ECO:0007669"/>
    <property type="project" value="TreeGrafter"/>
</dbReference>
<dbReference type="PROSITE" id="PS00065">
    <property type="entry name" value="D_2_HYDROXYACID_DH_1"/>
    <property type="match status" value="1"/>
</dbReference>
<dbReference type="PANTHER" id="PTHR10996:SF281">
    <property type="entry name" value="D-ISOMER SPECIFIC 2-HYDROXYACID DEHYDROGENASE NAD-BINDING DOMAIN-CONTAINING PROTEIN-RELATED"/>
    <property type="match status" value="1"/>
</dbReference>
<dbReference type="PROSITE" id="PS00671">
    <property type="entry name" value="D_2_HYDROXYACID_DH_3"/>
    <property type="match status" value="1"/>
</dbReference>
<feature type="domain" description="D-isomer specific 2-hydroxyacid dehydrogenase NAD-binding" evidence="5">
    <location>
        <begin position="167"/>
        <end position="321"/>
    </location>
</feature>
<evidence type="ECO:0000259" key="5">
    <source>
        <dbReference type="Pfam" id="PF02826"/>
    </source>
</evidence>
<dbReference type="CDD" id="cd12168">
    <property type="entry name" value="Mand_dh_like"/>
    <property type="match status" value="1"/>
</dbReference>
<evidence type="ECO:0000313" key="6">
    <source>
        <dbReference type="EMBL" id="KAH0957101.1"/>
    </source>
</evidence>
<dbReference type="PANTHER" id="PTHR10996">
    <property type="entry name" value="2-HYDROXYACID DEHYDROGENASE-RELATED"/>
    <property type="match status" value="1"/>
</dbReference>
<evidence type="ECO:0000256" key="3">
    <source>
        <dbReference type="SAM" id="MobiDB-lite"/>
    </source>
</evidence>
<protein>
    <submittedName>
        <fullName evidence="6">D-isomer specific 2-hydroxyacid dehydrogenase, NAD binding domain-containing protein</fullName>
    </submittedName>
</protein>
<dbReference type="EMBL" id="JAIZPD010000023">
    <property type="protein sequence ID" value="KAH0957101.1"/>
    <property type="molecule type" value="Genomic_DNA"/>
</dbReference>
<comment type="similarity">
    <text evidence="2">Belongs to the D-isomer specific 2-hydroxyacid dehydrogenase family.</text>
</comment>
<evidence type="ECO:0000259" key="4">
    <source>
        <dbReference type="Pfam" id="PF00389"/>
    </source>
</evidence>
<dbReference type="Proteomes" id="UP000824596">
    <property type="component" value="Unassembled WGS sequence"/>
</dbReference>
<proteinExistence type="inferred from homology"/>
<dbReference type="SUPFAM" id="SSF52283">
    <property type="entry name" value="Formate/glycerate dehydrogenase catalytic domain-like"/>
    <property type="match status" value="1"/>
</dbReference>
<dbReference type="AlphaFoldDB" id="A0A9P8MN91"/>
<organism evidence="6 7">
    <name type="scientific">Hirsutella rhossiliensis</name>
    <dbReference type="NCBI Taxonomy" id="111463"/>
    <lineage>
        <taxon>Eukaryota</taxon>
        <taxon>Fungi</taxon>
        <taxon>Dikarya</taxon>
        <taxon>Ascomycota</taxon>
        <taxon>Pezizomycotina</taxon>
        <taxon>Sordariomycetes</taxon>
        <taxon>Hypocreomycetidae</taxon>
        <taxon>Hypocreales</taxon>
        <taxon>Ophiocordycipitaceae</taxon>
        <taxon>Hirsutella</taxon>
    </lineage>
</organism>
<accession>A0A9P8MN91</accession>
<comment type="caution">
    <text evidence="6">The sequence shown here is derived from an EMBL/GenBank/DDBJ whole genome shotgun (WGS) entry which is preliminary data.</text>
</comment>
<dbReference type="Gene3D" id="3.40.50.720">
    <property type="entry name" value="NAD(P)-binding Rossmann-like Domain"/>
    <property type="match status" value="3"/>
</dbReference>
<dbReference type="GeneID" id="68360977"/>
<keyword evidence="1 2" id="KW-0560">Oxidoreductase</keyword>
<dbReference type="InterPro" id="IPR050223">
    <property type="entry name" value="D-isomer_2-hydroxyacid_DH"/>
</dbReference>
<dbReference type="InterPro" id="IPR006139">
    <property type="entry name" value="D-isomer_2_OHA_DH_cat_dom"/>
</dbReference>
<dbReference type="GO" id="GO:0016618">
    <property type="term" value="F:hydroxypyruvate reductase [NAD(P)H] activity"/>
    <property type="evidence" value="ECO:0007669"/>
    <property type="project" value="TreeGrafter"/>
</dbReference>
<keyword evidence="7" id="KW-1185">Reference proteome</keyword>
<reference evidence="6" key="1">
    <citation type="submission" date="2021-09" db="EMBL/GenBank/DDBJ databases">
        <title>A high-quality genome of the endoparasitic fungus Hirsutella rhossiliensis with a comparison of Hirsutella genomes reveals transposable elements contributing to genome size variation.</title>
        <authorList>
            <person name="Lin R."/>
            <person name="Jiao Y."/>
            <person name="Sun X."/>
            <person name="Ling J."/>
            <person name="Xie B."/>
            <person name="Cheng X."/>
        </authorList>
    </citation>
    <scope>NUCLEOTIDE SEQUENCE</scope>
    <source>
        <strain evidence="6">HR02</strain>
    </source>
</reference>
<feature type="domain" description="D-isomer specific 2-hydroxyacid dehydrogenase catalytic" evidence="4">
    <location>
        <begin position="108"/>
        <end position="353"/>
    </location>
</feature>